<dbReference type="Gene3D" id="3.40.630.10">
    <property type="entry name" value="Zn peptidases"/>
    <property type="match status" value="1"/>
</dbReference>
<keyword evidence="5 7" id="KW-0862">Zinc</keyword>
<feature type="binding site" evidence="7">
    <location>
        <position position="563"/>
    </location>
    <ligand>
        <name>Zn(2+)</name>
        <dbReference type="ChEBI" id="CHEBI:29105"/>
        <label>1</label>
    </ligand>
</feature>
<evidence type="ECO:0000256" key="6">
    <source>
        <dbReference type="PIRSR" id="PIRSR037217-1"/>
    </source>
</evidence>
<keyword evidence="10" id="KW-1185">Reference proteome</keyword>
<dbReference type="GO" id="GO:0000328">
    <property type="term" value="C:fungal-type vacuole lumen"/>
    <property type="evidence" value="ECO:0007669"/>
    <property type="project" value="TreeGrafter"/>
</dbReference>
<evidence type="ECO:0000256" key="2">
    <source>
        <dbReference type="ARBA" id="ARBA00022670"/>
    </source>
</evidence>
<feature type="binding site" evidence="7">
    <location>
        <position position="210"/>
    </location>
    <ligand>
        <name>Zn(2+)</name>
        <dbReference type="ChEBI" id="CHEBI:29105"/>
        <label>2</label>
    </ligand>
</feature>
<dbReference type="GO" id="GO:0046872">
    <property type="term" value="F:metal ion binding"/>
    <property type="evidence" value="ECO:0007669"/>
    <property type="project" value="UniProtKB-KW"/>
</dbReference>
<evidence type="ECO:0000256" key="1">
    <source>
        <dbReference type="ARBA" id="ARBA00006247"/>
    </source>
</evidence>
<evidence type="ECO:0000256" key="5">
    <source>
        <dbReference type="ARBA" id="ARBA00022833"/>
    </source>
</evidence>
<dbReference type="InterPro" id="IPR047177">
    <property type="entry name" value="Pept_M20A"/>
</dbReference>
<dbReference type="GO" id="GO:0004181">
    <property type="term" value="F:metallocarboxypeptidase activity"/>
    <property type="evidence" value="ECO:0007669"/>
    <property type="project" value="InterPro"/>
</dbReference>
<evidence type="ECO:0000256" key="4">
    <source>
        <dbReference type="ARBA" id="ARBA00022801"/>
    </source>
</evidence>
<evidence type="ECO:0000256" key="3">
    <source>
        <dbReference type="ARBA" id="ARBA00022723"/>
    </source>
</evidence>
<dbReference type="Gene3D" id="3.30.70.360">
    <property type="match status" value="1"/>
</dbReference>
<reference evidence="9" key="1">
    <citation type="journal article" date="2023" name="BMC Genomics">
        <title>Chromosome-level genome assemblies of Cutaneotrichosporon spp. (Trichosporonales, Basidiomycota) reveal imbalanced evolution between nucleotide sequences and chromosome synteny.</title>
        <authorList>
            <person name="Kobayashi Y."/>
            <person name="Kayamori A."/>
            <person name="Aoki K."/>
            <person name="Shiwa Y."/>
            <person name="Matsutani M."/>
            <person name="Fujita N."/>
            <person name="Sugita T."/>
            <person name="Iwasaki W."/>
            <person name="Tanaka N."/>
            <person name="Takashima M."/>
        </authorList>
    </citation>
    <scope>NUCLEOTIDE SEQUENCE</scope>
    <source>
        <strain evidence="9">HIS019</strain>
    </source>
</reference>
<dbReference type="InterPro" id="IPR017141">
    <property type="entry name" value="Pept_M20_carboxypep"/>
</dbReference>
<proteinExistence type="inferred from homology"/>
<feature type="active site" evidence="6">
    <location>
        <position position="177"/>
    </location>
</feature>
<feature type="binding site" evidence="7">
    <location>
        <position position="210"/>
    </location>
    <ligand>
        <name>Zn(2+)</name>
        <dbReference type="ChEBI" id="CHEBI:29105"/>
        <label>1</label>
    </ligand>
</feature>
<feature type="binding site" evidence="7">
    <location>
        <position position="271"/>
    </location>
    <ligand>
        <name>Zn(2+)</name>
        <dbReference type="ChEBI" id="CHEBI:29105"/>
        <label>2</label>
    </ligand>
</feature>
<evidence type="ECO:0000259" key="8">
    <source>
        <dbReference type="Pfam" id="PF07687"/>
    </source>
</evidence>
<dbReference type="EMBL" id="AP028212">
    <property type="protein sequence ID" value="BEI87954.1"/>
    <property type="molecule type" value="Genomic_DNA"/>
</dbReference>
<dbReference type="AlphaFoldDB" id="A0AA48HYN8"/>
<accession>A0AA48HYN8</accession>
<keyword evidence="4" id="KW-0378">Hydrolase</keyword>
<feature type="binding site" evidence="7">
    <location>
        <position position="246"/>
    </location>
    <ligand>
        <name>Zn(2+)</name>
        <dbReference type="ChEBI" id="CHEBI:29105"/>
        <label>1</label>
    </ligand>
</feature>
<protein>
    <recommendedName>
        <fullName evidence="8">Peptidase M20 dimerisation domain-containing protein</fullName>
    </recommendedName>
</protein>
<dbReference type="PANTHER" id="PTHR45962">
    <property type="entry name" value="N-FATTY-ACYL-AMINO ACID SYNTHASE/HYDROLASE PM20D1"/>
    <property type="match status" value="1"/>
</dbReference>
<dbReference type="PROSITE" id="PS00758">
    <property type="entry name" value="ARGE_DAPE_CPG2_1"/>
    <property type="match status" value="1"/>
</dbReference>
<dbReference type="InterPro" id="IPR011650">
    <property type="entry name" value="Peptidase_M20_dimer"/>
</dbReference>
<dbReference type="SUPFAM" id="SSF55031">
    <property type="entry name" value="Bacterial exopeptidase dimerisation domain"/>
    <property type="match status" value="1"/>
</dbReference>
<evidence type="ECO:0000256" key="7">
    <source>
        <dbReference type="PIRSR" id="PIRSR037217-2"/>
    </source>
</evidence>
<dbReference type="InterPro" id="IPR002933">
    <property type="entry name" value="Peptidase_M20"/>
</dbReference>
<keyword evidence="2" id="KW-0645">Protease</keyword>
<name>A0AA48HYN8_9TREE</name>
<dbReference type="Pfam" id="PF07687">
    <property type="entry name" value="M20_dimer"/>
    <property type="match status" value="1"/>
</dbReference>
<dbReference type="InterPro" id="IPR001261">
    <property type="entry name" value="ArgE/DapE_CS"/>
</dbReference>
<organism evidence="9 10">
    <name type="scientific">Cutaneotrichosporon cavernicola</name>
    <dbReference type="NCBI Taxonomy" id="279322"/>
    <lineage>
        <taxon>Eukaryota</taxon>
        <taxon>Fungi</taxon>
        <taxon>Dikarya</taxon>
        <taxon>Basidiomycota</taxon>
        <taxon>Agaricomycotina</taxon>
        <taxon>Tremellomycetes</taxon>
        <taxon>Trichosporonales</taxon>
        <taxon>Trichosporonaceae</taxon>
        <taxon>Cutaneotrichosporon</taxon>
    </lineage>
</organism>
<dbReference type="PIRSF" id="PIRSF037217">
    <property type="entry name" value="Carboxypeptidase_S"/>
    <property type="match status" value="1"/>
</dbReference>
<comment type="similarity">
    <text evidence="1">Belongs to the peptidase M20A family.</text>
</comment>
<dbReference type="Proteomes" id="UP001233271">
    <property type="component" value="Chromosome 1"/>
</dbReference>
<dbReference type="CDD" id="cd05674">
    <property type="entry name" value="M20_yscS"/>
    <property type="match status" value="1"/>
</dbReference>
<gene>
    <name evidence="9" type="ORF">CcaverHIS019_0106720</name>
</gene>
<evidence type="ECO:0000313" key="9">
    <source>
        <dbReference type="EMBL" id="BEI87954.1"/>
    </source>
</evidence>
<dbReference type="KEGG" id="ccac:CcaHIS019_0106720"/>
<keyword evidence="3 7" id="KW-0479">Metal-binding</keyword>
<dbReference type="GO" id="GO:0051603">
    <property type="term" value="P:proteolysis involved in protein catabolic process"/>
    <property type="evidence" value="ECO:0007669"/>
    <property type="project" value="TreeGrafter"/>
</dbReference>
<dbReference type="InterPro" id="IPR036264">
    <property type="entry name" value="Bact_exopeptidase_dim_dom"/>
</dbReference>
<feature type="binding site" evidence="7">
    <location>
        <position position="175"/>
    </location>
    <ligand>
        <name>Zn(2+)</name>
        <dbReference type="ChEBI" id="CHEBI:29105"/>
        <label>2</label>
    </ligand>
</feature>
<feature type="active site" description="Proton acceptor" evidence="6">
    <location>
        <position position="245"/>
    </location>
</feature>
<evidence type="ECO:0000313" key="10">
    <source>
        <dbReference type="Proteomes" id="UP001233271"/>
    </source>
</evidence>
<dbReference type="Pfam" id="PF01546">
    <property type="entry name" value="Peptidase_M20"/>
    <property type="match status" value="1"/>
</dbReference>
<dbReference type="GeneID" id="85491825"/>
<dbReference type="SUPFAM" id="SSF53187">
    <property type="entry name" value="Zn-dependent exopeptidases"/>
    <property type="match status" value="1"/>
</dbReference>
<dbReference type="PANTHER" id="PTHR45962:SF1">
    <property type="entry name" value="N-FATTY-ACYL-AMINO ACID SYNTHASE_HYDROLASE PM20D1"/>
    <property type="match status" value="1"/>
</dbReference>
<dbReference type="Gene3D" id="1.10.150.900">
    <property type="match status" value="1"/>
</dbReference>
<dbReference type="RefSeq" id="XP_060453220.1">
    <property type="nucleotide sequence ID" value="XM_060602922.1"/>
</dbReference>
<sequence length="594" mass="65777">MGRPEIPVEPVRNNAPRSRGWVKPLVAALCLLPMLYPPTRSMVVDRAQSLVMDSVAWSTPMADLKSNPNKHAGECKQASALSPSWDVSSLLEGKKDRIITWLSNAVKIPTEIFDEMGPIGEDKRWDVFYEFADYLEKVFPLSHEQLTRTRVQTHALVYEWPGSDPSLKPLLFLAHQDVVPVLEDTRHLWTHDPYGGEYDGKYIWGRGSMDDKSGLIGALSAIELLLESGKFNPTRTVILALGCDEETGGAYHMGKWLEAKYGKDSMALIVDEGGGMGELFGQVFALPAVAEKGYLDVELKVDTSGGHSSVPPPHTGIGYAALAVTEIERHPHVPYLNPESPLVSFIGCTAKYAPLPDEFKRQVKKLTDGLAKDKVDKQALKKVEAFWTAYAGRAGTAAITTTQAIDIIAGGAKINALPEVVTAYINHRISIASSVEAVQERITDVLKSMASKFNLDFEAFGTVIHAQDKAAGKLTLAEAWNSSLEPAPVSPYTVESPAWRLLSGTTKSVYATRPDVMRKYSDGIHMAPFMTTGNTDTKRYWNLTRNIYRFAYLIFQGTFNNAHTVDEYIEADMFVEQVRWFANFIVNVDESRDI</sequence>
<feature type="domain" description="Peptidase M20 dimerisation" evidence="8">
    <location>
        <begin position="289"/>
        <end position="451"/>
    </location>
</feature>